<accession>A0A3B0XMQ1</accession>
<organism evidence="1">
    <name type="scientific">hydrothermal vent metagenome</name>
    <dbReference type="NCBI Taxonomy" id="652676"/>
    <lineage>
        <taxon>unclassified sequences</taxon>
        <taxon>metagenomes</taxon>
        <taxon>ecological metagenomes</taxon>
    </lineage>
</organism>
<name>A0A3B0XMQ1_9ZZZZ</name>
<proteinExistence type="predicted"/>
<reference evidence="1" key="1">
    <citation type="submission" date="2018-06" db="EMBL/GenBank/DDBJ databases">
        <authorList>
            <person name="Zhirakovskaya E."/>
        </authorList>
    </citation>
    <scope>NUCLEOTIDE SEQUENCE</scope>
</reference>
<evidence type="ECO:0000313" key="1">
    <source>
        <dbReference type="EMBL" id="VAW64467.1"/>
    </source>
</evidence>
<protein>
    <submittedName>
        <fullName evidence="1">Uncharacterized protein</fullName>
    </submittedName>
</protein>
<dbReference type="EMBL" id="UOFG01000234">
    <property type="protein sequence ID" value="VAW64467.1"/>
    <property type="molecule type" value="Genomic_DNA"/>
</dbReference>
<sequence length="78" mass="9246">MDKNDIAWLVKQNEPLNFIVTPAQETDTWHLQVYHDNKTTPMTTTLGIVREFRSLDPICRFICNELHRSFEVRYPSHS</sequence>
<gene>
    <name evidence="1" type="ORF">MNBD_GAMMA11-556</name>
</gene>
<dbReference type="AlphaFoldDB" id="A0A3B0XMQ1"/>